<evidence type="ECO:0000313" key="10">
    <source>
        <dbReference type="EMBL" id="AQG79882.1"/>
    </source>
</evidence>
<accession>A0A1P9WWW2</accession>
<feature type="transmembrane region" description="Helical" evidence="8">
    <location>
        <begin position="255"/>
        <end position="274"/>
    </location>
</feature>
<dbReference type="CDD" id="cd06261">
    <property type="entry name" value="TM_PBP2"/>
    <property type="match status" value="1"/>
</dbReference>
<dbReference type="Pfam" id="PF00528">
    <property type="entry name" value="BPD_transp_1"/>
    <property type="match status" value="1"/>
</dbReference>
<reference evidence="10 11" key="1">
    <citation type="submission" date="2016-01" db="EMBL/GenBank/DDBJ databases">
        <authorList>
            <person name="Oliw E.H."/>
        </authorList>
    </citation>
    <scope>NUCLEOTIDE SEQUENCE [LARGE SCALE GENOMIC DNA]</scope>
    <source>
        <strain evidence="10 11">DY10</strain>
    </source>
</reference>
<dbReference type="PANTHER" id="PTHR42929:SF1">
    <property type="entry name" value="INNER MEMBRANE ABC TRANSPORTER PERMEASE PROTEIN YDCU-RELATED"/>
    <property type="match status" value="1"/>
</dbReference>
<dbReference type="AlphaFoldDB" id="A0A1P9WWW2"/>
<keyword evidence="7 8" id="KW-0472">Membrane</keyword>
<keyword evidence="4" id="KW-1003">Cell membrane</keyword>
<sequence>MLIMLKTRFWLLFGPLALWMTAFLILPYAQVLVQSFYTVDDFGLLQPGFSLDSYRRFATGPLYYGTLGKTFVLAGAVTLGCLLLSLPLAYYIAFKARRNKTLLYTLIILPLWVSYIVRAYAWKTILGEEGVLNTFLMYVGLTHEPIHLLLYSDVAVFICMVHIYTPFVLMPIYTAFEQIPKSLIEASKDLGAGRWTTFRQVVFPLSLPGIIAGGTFSFVLSLGDFLAPILLGGPNTLFISNIFQNMFGTSNDKPLGSAVGIVLLVVVLLILELSGRAEKRYSSLESA</sequence>
<evidence type="ECO:0000256" key="2">
    <source>
        <dbReference type="ARBA" id="ARBA00007069"/>
    </source>
</evidence>
<keyword evidence="3 8" id="KW-0813">Transport</keyword>
<proteinExistence type="inferred from homology"/>
<feature type="transmembrane region" description="Helical" evidence="8">
    <location>
        <begin position="101"/>
        <end position="121"/>
    </location>
</feature>
<gene>
    <name evidence="10" type="ORF">AWR27_11435</name>
</gene>
<dbReference type="InterPro" id="IPR000515">
    <property type="entry name" value="MetI-like"/>
</dbReference>
<evidence type="ECO:0000256" key="1">
    <source>
        <dbReference type="ARBA" id="ARBA00004651"/>
    </source>
</evidence>
<feature type="transmembrane region" description="Helical" evidence="8">
    <location>
        <begin position="71"/>
        <end position="94"/>
    </location>
</feature>
<feature type="transmembrane region" description="Helical" evidence="8">
    <location>
        <begin position="197"/>
        <end position="219"/>
    </location>
</feature>
<organism evidence="10 11">
    <name type="scientific">Spirosoma montaniterrae</name>
    <dbReference type="NCBI Taxonomy" id="1178516"/>
    <lineage>
        <taxon>Bacteria</taxon>
        <taxon>Pseudomonadati</taxon>
        <taxon>Bacteroidota</taxon>
        <taxon>Cytophagia</taxon>
        <taxon>Cytophagales</taxon>
        <taxon>Cytophagaceae</taxon>
        <taxon>Spirosoma</taxon>
    </lineage>
</organism>
<dbReference type="GO" id="GO:0055085">
    <property type="term" value="P:transmembrane transport"/>
    <property type="evidence" value="ECO:0007669"/>
    <property type="project" value="InterPro"/>
</dbReference>
<comment type="subcellular location">
    <subcellularLocation>
        <location evidence="1 8">Cell membrane</location>
        <topology evidence="1 8">Multi-pass membrane protein</topology>
    </subcellularLocation>
</comment>
<dbReference type="PROSITE" id="PS50928">
    <property type="entry name" value="ABC_TM1"/>
    <property type="match status" value="1"/>
</dbReference>
<dbReference type="KEGG" id="smon:AWR27_11435"/>
<dbReference type="PANTHER" id="PTHR42929">
    <property type="entry name" value="INNER MEMBRANE ABC TRANSPORTER PERMEASE PROTEIN YDCU-RELATED-RELATED"/>
    <property type="match status" value="1"/>
</dbReference>
<comment type="similarity">
    <text evidence="2">Belongs to the binding-protein-dependent transport system permease family. CysTW subfamily.</text>
</comment>
<dbReference type="GO" id="GO:0005886">
    <property type="term" value="C:plasma membrane"/>
    <property type="evidence" value="ECO:0007669"/>
    <property type="project" value="UniProtKB-SubCell"/>
</dbReference>
<evidence type="ECO:0000259" key="9">
    <source>
        <dbReference type="PROSITE" id="PS50928"/>
    </source>
</evidence>
<dbReference type="Proteomes" id="UP000187941">
    <property type="component" value="Chromosome"/>
</dbReference>
<evidence type="ECO:0000256" key="5">
    <source>
        <dbReference type="ARBA" id="ARBA00022692"/>
    </source>
</evidence>
<evidence type="ECO:0000313" key="11">
    <source>
        <dbReference type="Proteomes" id="UP000187941"/>
    </source>
</evidence>
<evidence type="ECO:0000256" key="3">
    <source>
        <dbReference type="ARBA" id="ARBA00022448"/>
    </source>
</evidence>
<dbReference type="OrthoDB" id="9795403at2"/>
<dbReference type="Gene3D" id="1.10.3720.10">
    <property type="entry name" value="MetI-like"/>
    <property type="match status" value="1"/>
</dbReference>
<keyword evidence="5 8" id="KW-0812">Transmembrane</keyword>
<dbReference type="SUPFAM" id="SSF161098">
    <property type="entry name" value="MetI-like"/>
    <property type="match status" value="1"/>
</dbReference>
<keyword evidence="11" id="KW-1185">Reference proteome</keyword>
<keyword evidence="6 8" id="KW-1133">Transmembrane helix</keyword>
<evidence type="ECO:0000256" key="8">
    <source>
        <dbReference type="RuleBase" id="RU363032"/>
    </source>
</evidence>
<feature type="transmembrane region" description="Helical" evidence="8">
    <location>
        <begin position="9"/>
        <end position="29"/>
    </location>
</feature>
<evidence type="ECO:0000256" key="4">
    <source>
        <dbReference type="ARBA" id="ARBA00022475"/>
    </source>
</evidence>
<evidence type="ECO:0000256" key="7">
    <source>
        <dbReference type="ARBA" id="ARBA00023136"/>
    </source>
</evidence>
<dbReference type="InterPro" id="IPR035906">
    <property type="entry name" value="MetI-like_sf"/>
</dbReference>
<dbReference type="STRING" id="1178516.AWR27_11435"/>
<name>A0A1P9WWW2_9BACT</name>
<dbReference type="EMBL" id="CP014263">
    <property type="protein sequence ID" value="AQG79882.1"/>
    <property type="molecule type" value="Genomic_DNA"/>
</dbReference>
<feature type="domain" description="ABC transmembrane type-1" evidence="9">
    <location>
        <begin position="67"/>
        <end position="274"/>
    </location>
</feature>
<evidence type="ECO:0000256" key="6">
    <source>
        <dbReference type="ARBA" id="ARBA00022989"/>
    </source>
</evidence>
<protein>
    <recommendedName>
        <fullName evidence="9">ABC transmembrane type-1 domain-containing protein</fullName>
    </recommendedName>
</protein>
<feature type="transmembrane region" description="Helical" evidence="8">
    <location>
        <begin position="154"/>
        <end position="176"/>
    </location>
</feature>